<dbReference type="Proteomes" id="UP000824533">
    <property type="component" value="Linkage Group LG27"/>
</dbReference>
<accession>A0ACC1CGF8</accession>
<name>A0ACC1CGF8_9NEOP</name>
<organism evidence="1 2">
    <name type="scientific">Dendrolimus kikuchii</name>
    <dbReference type="NCBI Taxonomy" id="765133"/>
    <lineage>
        <taxon>Eukaryota</taxon>
        <taxon>Metazoa</taxon>
        <taxon>Ecdysozoa</taxon>
        <taxon>Arthropoda</taxon>
        <taxon>Hexapoda</taxon>
        <taxon>Insecta</taxon>
        <taxon>Pterygota</taxon>
        <taxon>Neoptera</taxon>
        <taxon>Endopterygota</taxon>
        <taxon>Lepidoptera</taxon>
        <taxon>Glossata</taxon>
        <taxon>Ditrysia</taxon>
        <taxon>Bombycoidea</taxon>
        <taxon>Lasiocampidae</taxon>
        <taxon>Dendrolimus</taxon>
    </lineage>
</organism>
<gene>
    <name evidence="1" type="ORF">K1T71_013898</name>
</gene>
<protein>
    <submittedName>
        <fullName evidence="1">Uncharacterized protein</fullName>
    </submittedName>
</protein>
<keyword evidence="2" id="KW-1185">Reference proteome</keyword>
<comment type="caution">
    <text evidence="1">The sequence shown here is derived from an EMBL/GenBank/DDBJ whole genome shotgun (WGS) entry which is preliminary data.</text>
</comment>
<dbReference type="EMBL" id="CM034413">
    <property type="protein sequence ID" value="KAJ0170527.1"/>
    <property type="molecule type" value="Genomic_DNA"/>
</dbReference>
<sequence length="309" mass="35915">MYKNEISVTGENVVEFSNNAVCDKYLTNKSSSNALYTLQNAPLQSDYPYDYYYPNNQYRTPIGAWYKIMDSHRKQFYPDHCIPLIHNHYYLNYQYYPYWYPAQFGNSFLPKIYFSTTNSKIQNQKDIVCSNVNIPKIITNSHGKTPINNMQLSTENAGTSNLFAKNSKNSYSRIDRVYPKETLIDLNNFHQNTKDNHKSEDYEDITILNDNNDVNDYSLQPSITSELSDKEIKNTYSDNLQDYLDIVTILGFGTKENKIKTDPFDSTVNINGVSNEEYIENTNNVLTPIYVDDIQNFDSNNEVKNVNVY</sequence>
<evidence type="ECO:0000313" key="2">
    <source>
        <dbReference type="Proteomes" id="UP000824533"/>
    </source>
</evidence>
<evidence type="ECO:0000313" key="1">
    <source>
        <dbReference type="EMBL" id="KAJ0170527.1"/>
    </source>
</evidence>
<reference evidence="1 2" key="1">
    <citation type="journal article" date="2021" name="Front. Genet.">
        <title>Chromosome-Level Genome Assembly Reveals Significant Gene Expansion in the Toll and IMD Signaling Pathways of Dendrolimus kikuchii.</title>
        <authorList>
            <person name="Zhou J."/>
            <person name="Wu P."/>
            <person name="Xiong Z."/>
            <person name="Liu N."/>
            <person name="Zhao N."/>
            <person name="Ji M."/>
            <person name="Qiu Y."/>
            <person name="Yang B."/>
        </authorList>
    </citation>
    <scope>NUCLEOTIDE SEQUENCE [LARGE SCALE GENOMIC DNA]</scope>
    <source>
        <strain evidence="1">Ann1</strain>
    </source>
</reference>
<proteinExistence type="predicted"/>